<dbReference type="InterPro" id="IPR003660">
    <property type="entry name" value="HAMP_dom"/>
</dbReference>
<feature type="transmembrane region" description="Helical" evidence="12">
    <location>
        <begin position="171"/>
        <end position="193"/>
    </location>
</feature>
<accession>A0A1Q8CYF0</accession>
<evidence type="ECO:0000313" key="16">
    <source>
        <dbReference type="Proteomes" id="UP000185596"/>
    </source>
</evidence>
<dbReference type="InterPro" id="IPR004358">
    <property type="entry name" value="Sig_transdc_His_kin-like_C"/>
</dbReference>
<evidence type="ECO:0000256" key="11">
    <source>
        <dbReference type="ARBA" id="ARBA00023136"/>
    </source>
</evidence>
<name>A0A1Q8CYF0_9PSEU</name>
<dbReference type="PANTHER" id="PTHR45436">
    <property type="entry name" value="SENSOR HISTIDINE KINASE YKOH"/>
    <property type="match status" value="1"/>
</dbReference>
<dbReference type="PANTHER" id="PTHR45436:SF5">
    <property type="entry name" value="SENSOR HISTIDINE KINASE TRCS"/>
    <property type="match status" value="1"/>
</dbReference>
<dbReference type="InterPro" id="IPR036097">
    <property type="entry name" value="HisK_dim/P_sf"/>
</dbReference>
<keyword evidence="9 12" id="KW-1133">Transmembrane helix</keyword>
<reference evidence="15 16" key="1">
    <citation type="submission" date="2016-12" db="EMBL/GenBank/DDBJ databases">
        <title>The draft genome sequence of Actinophytocola sp. 11-183.</title>
        <authorList>
            <person name="Wang W."/>
            <person name="Yuan L."/>
        </authorList>
    </citation>
    <scope>NUCLEOTIDE SEQUENCE [LARGE SCALE GENOMIC DNA]</scope>
    <source>
        <strain evidence="15 16">11-183</strain>
    </source>
</reference>
<evidence type="ECO:0000313" key="15">
    <source>
        <dbReference type="EMBL" id="OLF19378.1"/>
    </source>
</evidence>
<dbReference type="FunFam" id="3.30.565.10:FF:000006">
    <property type="entry name" value="Sensor histidine kinase WalK"/>
    <property type="match status" value="1"/>
</dbReference>
<sequence length="473" mass="50239">MRVRWPRSIRGRLLTGVLGLSLVALLVAEVAVLLAFRDYLGDRTDRQLRAIGERIEEALAGRGQLRVREGQVAALVPDGVVVLVRGEVRGEERPLVSIAARGGETSTLGGLTRTEPVTVRGADRDLRAVSVPVPGLRLVLDGEPVAANTAVIALDVSDEQDALRNLVTIELVVAGVAAVVLVLVSGTVLRVGLRPLRAMAASAEDIASGRLGTRLPQSPPDTETAALAAALNRAFDARERAERGLRDFVADASHELRTPLTLIHGWADLSLQGGLPDGERTQAAMERIATESARMRALVDELLLLARLDARQPLARDLVDLGPVVDEVLADARVVAPDRAISREGVEGAVVRGDEARLRQVVRNLVGNATRHTPPGTRVRVGLEVGERVTLRVRDDGPGIPDEELPRVFERFHRAGRERAGGSGLGLSIVAAVVEAHGGTVRAEASATGGTVFVVALPRADLQETLSSGTGRR</sequence>
<dbReference type="PROSITE" id="PS50109">
    <property type="entry name" value="HIS_KIN"/>
    <property type="match status" value="1"/>
</dbReference>
<keyword evidence="6" id="KW-0808">Transferase</keyword>
<keyword evidence="11 12" id="KW-0472">Membrane</keyword>
<keyword evidence="10" id="KW-0902">Two-component regulatory system</keyword>
<dbReference type="PROSITE" id="PS50885">
    <property type="entry name" value="HAMP"/>
    <property type="match status" value="1"/>
</dbReference>
<protein>
    <recommendedName>
        <fullName evidence="4">histidine kinase</fullName>
        <ecNumber evidence="4">2.7.13.3</ecNumber>
    </recommendedName>
</protein>
<dbReference type="Pfam" id="PF00672">
    <property type="entry name" value="HAMP"/>
    <property type="match status" value="1"/>
</dbReference>
<dbReference type="SUPFAM" id="SSF158472">
    <property type="entry name" value="HAMP domain-like"/>
    <property type="match status" value="1"/>
</dbReference>
<dbReference type="InterPro" id="IPR050428">
    <property type="entry name" value="TCS_sensor_his_kinase"/>
</dbReference>
<evidence type="ECO:0000256" key="4">
    <source>
        <dbReference type="ARBA" id="ARBA00012438"/>
    </source>
</evidence>
<dbReference type="EMBL" id="MSIE01000001">
    <property type="protein sequence ID" value="OLF19378.1"/>
    <property type="molecule type" value="Genomic_DNA"/>
</dbReference>
<evidence type="ECO:0000256" key="2">
    <source>
        <dbReference type="ARBA" id="ARBA00001968"/>
    </source>
</evidence>
<keyword evidence="16" id="KW-1185">Reference proteome</keyword>
<dbReference type="GO" id="GO:0005509">
    <property type="term" value="F:calcium ion binding"/>
    <property type="evidence" value="ECO:0007669"/>
    <property type="project" value="UniProtKB-ARBA"/>
</dbReference>
<comment type="catalytic activity">
    <reaction evidence="1">
        <text>ATP + protein L-histidine = ADP + protein N-phospho-L-histidine.</text>
        <dbReference type="EC" id="2.7.13.3"/>
    </reaction>
</comment>
<evidence type="ECO:0000256" key="3">
    <source>
        <dbReference type="ARBA" id="ARBA00004236"/>
    </source>
</evidence>
<dbReference type="Pfam" id="PF00512">
    <property type="entry name" value="HisKA"/>
    <property type="match status" value="1"/>
</dbReference>
<dbReference type="OrthoDB" id="9786919at2"/>
<proteinExistence type="predicted"/>
<dbReference type="Proteomes" id="UP000185596">
    <property type="component" value="Unassembled WGS sequence"/>
</dbReference>
<evidence type="ECO:0000256" key="9">
    <source>
        <dbReference type="ARBA" id="ARBA00022989"/>
    </source>
</evidence>
<dbReference type="SMART" id="SM00387">
    <property type="entry name" value="HATPase_c"/>
    <property type="match status" value="1"/>
</dbReference>
<dbReference type="SUPFAM" id="SSF55874">
    <property type="entry name" value="ATPase domain of HSP90 chaperone/DNA topoisomerase II/histidine kinase"/>
    <property type="match status" value="1"/>
</dbReference>
<dbReference type="SMART" id="SM00388">
    <property type="entry name" value="HisKA"/>
    <property type="match status" value="1"/>
</dbReference>
<dbReference type="Gene3D" id="1.10.287.130">
    <property type="match status" value="1"/>
</dbReference>
<dbReference type="GO" id="GO:0005886">
    <property type="term" value="C:plasma membrane"/>
    <property type="evidence" value="ECO:0007669"/>
    <property type="project" value="UniProtKB-SubCell"/>
</dbReference>
<evidence type="ECO:0000259" key="14">
    <source>
        <dbReference type="PROSITE" id="PS50885"/>
    </source>
</evidence>
<dbReference type="Pfam" id="PF02518">
    <property type="entry name" value="HATPase_c"/>
    <property type="match status" value="1"/>
</dbReference>
<feature type="domain" description="Histidine kinase" evidence="13">
    <location>
        <begin position="251"/>
        <end position="461"/>
    </location>
</feature>
<dbReference type="InterPro" id="IPR003594">
    <property type="entry name" value="HATPase_dom"/>
</dbReference>
<dbReference type="CDD" id="cd00082">
    <property type="entry name" value="HisKA"/>
    <property type="match status" value="1"/>
</dbReference>
<evidence type="ECO:0000256" key="8">
    <source>
        <dbReference type="ARBA" id="ARBA00022777"/>
    </source>
</evidence>
<evidence type="ECO:0000259" key="13">
    <source>
        <dbReference type="PROSITE" id="PS50109"/>
    </source>
</evidence>
<dbReference type="InterPro" id="IPR003661">
    <property type="entry name" value="HisK_dim/P_dom"/>
</dbReference>
<keyword evidence="8" id="KW-0418">Kinase</keyword>
<evidence type="ECO:0000256" key="5">
    <source>
        <dbReference type="ARBA" id="ARBA00022553"/>
    </source>
</evidence>
<organism evidence="15 16">
    <name type="scientific">Actinophytocola xanthii</name>
    <dbReference type="NCBI Taxonomy" id="1912961"/>
    <lineage>
        <taxon>Bacteria</taxon>
        <taxon>Bacillati</taxon>
        <taxon>Actinomycetota</taxon>
        <taxon>Actinomycetes</taxon>
        <taxon>Pseudonocardiales</taxon>
        <taxon>Pseudonocardiaceae</taxon>
    </lineage>
</organism>
<dbReference type="EC" id="2.7.13.3" evidence="4"/>
<evidence type="ECO:0000256" key="6">
    <source>
        <dbReference type="ARBA" id="ARBA00022679"/>
    </source>
</evidence>
<dbReference type="GO" id="GO:0000155">
    <property type="term" value="F:phosphorelay sensor kinase activity"/>
    <property type="evidence" value="ECO:0007669"/>
    <property type="project" value="InterPro"/>
</dbReference>
<comment type="subcellular location">
    <subcellularLocation>
        <location evidence="3">Cell membrane</location>
    </subcellularLocation>
</comment>
<evidence type="ECO:0000256" key="10">
    <source>
        <dbReference type="ARBA" id="ARBA00023012"/>
    </source>
</evidence>
<dbReference type="FunFam" id="1.10.287.130:FF:000001">
    <property type="entry name" value="Two-component sensor histidine kinase"/>
    <property type="match status" value="1"/>
</dbReference>
<dbReference type="CDD" id="cd00075">
    <property type="entry name" value="HATPase"/>
    <property type="match status" value="1"/>
</dbReference>
<dbReference type="RefSeq" id="WP_075123412.1">
    <property type="nucleotide sequence ID" value="NZ_MSIE01000001.1"/>
</dbReference>
<dbReference type="SUPFAM" id="SSF47384">
    <property type="entry name" value="Homodimeric domain of signal transducing histidine kinase"/>
    <property type="match status" value="1"/>
</dbReference>
<dbReference type="Gene3D" id="6.10.340.10">
    <property type="match status" value="1"/>
</dbReference>
<comment type="cofactor">
    <cofactor evidence="2">
        <name>a divalent metal cation</name>
        <dbReference type="ChEBI" id="CHEBI:60240"/>
    </cofactor>
</comment>
<dbReference type="SMART" id="SM00304">
    <property type="entry name" value="HAMP"/>
    <property type="match status" value="1"/>
</dbReference>
<evidence type="ECO:0000256" key="12">
    <source>
        <dbReference type="SAM" id="Phobius"/>
    </source>
</evidence>
<keyword evidence="7 12" id="KW-0812">Transmembrane</keyword>
<dbReference type="Gene3D" id="3.30.565.10">
    <property type="entry name" value="Histidine kinase-like ATPase, C-terminal domain"/>
    <property type="match status" value="1"/>
</dbReference>
<comment type="caution">
    <text evidence="15">The sequence shown here is derived from an EMBL/GenBank/DDBJ whole genome shotgun (WGS) entry which is preliminary data.</text>
</comment>
<dbReference type="InterPro" id="IPR005467">
    <property type="entry name" value="His_kinase_dom"/>
</dbReference>
<gene>
    <name evidence="15" type="ORF">BU204_00140</name>
</gene>
<dbReference type="CDD" id="cd06225">
    <property type="entry name" value="HAMP"/>
    <property type="match status" value="1"/>
</dbReference>
<feature type="domain" description="HAMP" evidence="14">
    <location>
        <begin position="190"/>
        <end position="243"/>
    </location>
</feature>
<dbReference type="STRING" id="1912961.BU204_00140"/>
<dbReference type="PRINTS" id="PR00344">
    <property type="entry name" value="BCTRLSENSOR"/>
</dbReference>
<keyword evidence="5" id="KW-0597">Phosphoprotein</keyword>
<evidence type="ECO:0000256" key="7">
    <source>
        <dbReference type="ARBA" id="ARBA00022692"/>
    </source>
</evidence>
<evidence type="ECO:0000256" key="1">
    <source>
        <dbReference type="ARBA" id="ARBA00000085"/>
    </source>
</evidence>
<dbReference type="InterPro" id="IPR036890">
    <property type="entry name" value="HATPase_C_sf"/>
</dbReference>
<dbReference type="AlphaFoldDB" id="A0A1Q8CYF0"/>